<dbReference type="EMBL" id="AYZM01000022">
    <property type="protein sequence ID" value="KRN26502.1"/>
    <property type="molecule type" value="Genomic_DNA"/>
</dbReference>
<feature type="region of interest" description="Disordered" evidence="1">
    <location>
        <begin position="29"/>
        <end position="56"/>
    </location>
</feature>
<dbReference type="AlphaFoldDB" id="A0A0R2FFT8"/>
<evidence type="ECO:0000313" key="2">
    <source>
        <dbReference type="EMBL" id="KRN26502.1"/>
    </source>
</evidence>
<organism evidence="2 3">
    <name type="scientific">Secundilactobacillus similis DSM 23365 = JCM 2765</name>
    <dbReference type="NCBI Taxonomy" id="1423804"/>
    <lineage>
        <taxon>Bacteria</taxon>
        <taxon>Bacillati</taxon>
        <taxon>Bacillota</taxon>
        <taxon>Bacilli</taxon>
        <taxon>Lactobacillales</taxon>
        <taxon>Lactobacillaceae</taxon>
        <taxon>Secundilactobacillus</taxon>
    </lineage>
</organism>
<sequence>MENVNVVYRVLGLASLGLLLSGCQPASQHQAQSQDDDASQPIATTNSARNQTESQLKAQRHDLDGVTLRRWVLPNFQATIQTTDKLVQRARRQQAPTRQLQRRSAQLSAKRAVILNKFEGYRGHNISVGTAAVYDCDEVAQVGRQVIRAAQQHRSLKVPLQHYATARQDLLTDVNQIQRLLNYA</sequence>
<reference evidence="2 3" key="1">
    <citation type="journal article" date="2015" name="Genome Announc.">
        <title>Expanding the biotechnology potential of lactobacilli through comparative genomics of 213 strains and associated genera.</title>
        <authorList>
            <person name="Sun Z."/>
            <person name="Harris H.M."/>
            <person name="McCann A."/>
            <person name="Guo C."/>
            <person name="Argimon S."/>
            <person name="Zhang W."/>
            <person name="Yang X."/>
            <person name="Jeffery I.B."/>
            <person name="Cooney J.C."/>
            <person name="Kagawa T.F."/>
            <person name="Liu W."/>
            <person name="Song Y."/>
            <person name="Salvetti E."/>
            <person name="Wrobel A."/>
            <person name="Rasinkangas P."/>
            <person name="Parkhill J."/>
            <person name="Rea M.C."/>
            <person name="O'Sullivan O."/>
            <person name="Ritari J."/>
            <person name="Douillard F.P."/>
            <person name="Paul Ross R."/>
            <person name="Yang R."/>
            <person name="Briner A.E."/>
            <person name="Felis G.E."/>
            <person name="de Vos W.M."/>
            <person name="Barrangou R."/>
            <person name="Klaenhammer T.R."/>
            <person name="Caufield P.W."/>
            <person name="Cui Y."/>
            <person name="Zhang H."/>
            <person name="O'Toole P.W."/>
        </authorList>
    </citation>
    <scope>NUCLEOTIDE SEQUENCE [LARGE SCALE GENOMIC DNA]</scope>
    <source>
        <strain evidence="2 3">DSM 23365</strain>
    </source>
</reference>
<dbReference type="Proteomes" id="UP000051442">
    <property type="component" value="Unassembled WGS sequence"/>
</dbReference>
<proteinExistence type="predicted"/>
<feature type="compositionally biased region" description="Polar residues" evidence="1">
    <location>
        <begin position="42"/>
        <end position="56"/>
    </location>
</feature>
<gene>
    <name evidence="2" type="ORF">FD14_GL001400</name>
</gene>
<accession>A0A0R2FFT8</accession>
<protein>
    <submittedName>
        <fullName evidence="2">Uncharacterized protein</fullName>
    </submittedName>
</protein>
<keyword evidence="3" id="KW-1185">Reference proteome</keyword>
<evidence type="ECO:0000313" key="3">
    <source>
        <dbReference type="Proteomes" id="UP000051442"/>
    </source>
</evidence>
<dbReference type="PATRIC" id="fig|1423804.4.peg.1510"/>
<comment type="caution">
    <text evidence="2">The sequence shown here is derived from an EMBL/GenBank/DDBJ whole genome shotgun (WGS) entry which is preliminary data.</text>
</comment>
<name>A0A0R2FFT8_9LACO</name>
<evidence type="ECO:0000256" key="1">
    <source>
        <dbReference type="SAM" id="MobiDB-lite"/>
    </source>
</evidence>
<dbReference type="STRING" id="1423804.FD14_GL001400"/>